<dbReference type="PROSITE" id="PS51186">
    <property type="entry name" value="GNAT"/>
    <property type="match status" value="1"/>
</dbReference>
<organism evidence="2 3">
    <name type="scientific">Paenibacillus rhizophilus</name>
    <dbReference type="NCBI Taxonomy" id="1850366"/>
    <lineage>
        <taxon>Bacteria</taxon>
        <taxon>Bacillati</taxon>
        <taxon>Bacillota</taxon>
        <taxon>Bacilli</taxon>
        <taxon>Bacillales</taxon>
        <taxon>Paenibacillaceae</taxon>
        <taxon>Paenibacillus</taxon>
    </lineage>
</organism>
<reference evidence="2 3" key="1">
    <citation type="submission" date="2018-11" db="EMBL/GenBank/DDBJ databases">
        <title>Genome sequence of strain 7197.</title>
        <authorList>
            <person name="Gao J."/>
            <person name="Sun J."/>
        </authorList>
    </citation>
    <scope>NUCLEOTIDE SEQUENCE [LARGE SCALE GENOMIC DNA]</scope>
    <source>
        <strain evidence="2 3">7197</strain>
    </source>
</reference>
<dbReference type="PANTHER" id="PTHR31143">
    <property type="match status" value="1"/>
</dbReference>
<dbReference type="CDD" id="cd04301">
    <property type="entry name" value="NAT_SF"/>
    <property type="match status" value="1"/>
</dbReference>
<dbReference type="Proteomes" id="UP000282529">
    <property type="component" value="Unassembled WGS sequence"/>
</dbReference>
<dbReference type="GO" id="GO:0016747">
    <property type="term" value="F:acyltransferase activity, transferring groups other than amino-acyl groups"/>
    <property type="evidence" value="ECO:0007669"/>
    <property type="project" value="InterPro"/>
</dbReference>
<dbReference type="OrthoDB" id="2773476at2"/>
<dbReference type="InterPro" id="IPR016181">
    <property type="entry name" value="Acyl_CoA_acyltransferase"/>
</dbReference>
<dbReference type="SUPFAM" id="SSF55729">
    <property type="entry name" value="Acyl-CoA N-acyltransferases (Nat)"/>
    <property type="match status" value="1"/>
</dbReference>
<dbReference type="Pfam" id="PF12746">
    <property type="entry name" value="GNAT_acetyltran"/>
    <property type="match status" value="1"/>
</dbReference>
<dbReference type="AlphaFoldDB" id="A0A3N9NXL0"/>
<name>A0A3N9NXL0_9BACL</name>
<dbReference type="RefSeq" id="WP_124697774.1">
    <property type="nucleotide sequence ID" value="NZ_JBHUFE010000012.1"/>
</dbReference>
<comment type="caution">
    <text evidence="2">The sequence shown here is derived from an EMBL/GenBank/DDBJ whole genome shotgun (WGS) entry which is preliminary data.</text>
</comment>
<proteinExistence type="predicted"/>
<dbReference type="PANTHER" id="PTHR31143:SF2">
    <property type="entry name" value="FR47-LIKE DOMAIN-CONTAINING PROTEIN-RELATED"/>
    <property type="match status" value="1"/>
</dbReference>
<sequence length="188" mass="21157">MASGYPGAWSSLIDDKITKFTRVNFRFDRIRYENAVKDRGGLRHAITPTTQEIFLKLEGRVAPKYFWSNAEQFAERGIGYTLTDGGEAASTAFSAFVEDNQLEIGIETNEQHRGKGYASHVCSALIDYCLENGLEPVWSCRKENEGSYYLAQKLGFVPTVSIPYLSIGRVTMKLTGLPVRRARPERSF</sequence>
<protein>
    <submittedName>
        <fullName evidence="2">GNAT family N-acetyltransferase</fullName>
    </submittedName>
</protein>
<dbReference type="Gene3D" id="3.40.630.30">
    <property type="match status" value="1"/>
</dbReference>
<evidence type="ECO:0000259" key="1">
    <source>
        <dbReference type="PROSITE" id="PS51186"/>
    </source>
</evidence>
<dbReference type="InterPro" id="IPR027365">
    <property type="entry name" value="GNAT_acetyltra_YdfB-like"/>
</dbReference>
<dbReference type="EMBL" id="RQPI01000021">
    <property type="protein sequence ID" value="RQW08405.1"/>
    <property type="molecule type" value="Genomic_DNA"/>
</dbReference>
<feature type="domain" description="N-acetyltransferase" evidence="1">
    <location>
        <begin position="41"/>
        <end position="177"/>
    </location>
</feature>
<keyword evidence="2" id="KW-0808">Transferase</keyword>
<dbReference type="InterPro" id="IPR000182">
    <property type="entry name" value="GNAT_dom"/>
</dbReference>
<evidence type="ECO:0000313" key="2">
    <source>
        <dbReference type="EMBL" id="RQW08405.1"/>
    </source>
</evidence>
<keyword evidence="3" id="KW-1185">Reference proteome</keyword>
<accession>A0A3N9NXL0</accession>
<gene>
    <name evidence="2" type="ORF">EH198_22620</name>
</gene>
<evidence type="ECO:0000313" key="3">
    <source>
        <dbReference type="Proteomes" id="UP000282529"/>
    </source>
</evidence>